<evidence type="ECO:0000256" key="1">
    <source>
        <dbReference type="ARBA" id="ARBA00022475"/>
    </source>
</evidence>
<dbReference type="SUPFAM" id="SSF52540">
    <property type="entry name" value="P-loop containing nucleoside triphosphate hydrolases"/>
    <property type="match status" value="1"/>
</dbReference>
<proteinExistence type="predicted"/>
<dbReference type="InterPro" id="IPR003439">
    <property type="entry name" value="ABC_transporter-like_ATP-bd"/>
</dbReference>
<dbReference type="PANTHER" id="PTHR43423">
    <property type="entry name" value="ABC TRANSPORTER I FAMILY MEMBER 17"/>
    <property type="match status" value="1"/>
</dbReference>
<dbReference type="GO" id="GO:0006817">
    <property type="term" value="P:phosphate ion transport"/>
    <property type="evidence" value="ECO:0007669"/>
    <property type="project" value="UniProtKB-KW"/>
</dbReference>
<name>A0AAE9XGB1_9ENTE</name>
<sequence length="221" mass="25027">MESILTLNHVGFSVPEKDILKDVQLTIKPGDFITIYGPSGSGKSTLLKLIGTLLTPTAGEIQYKGQAVSELPITEYRQAVSYVFQSPQLFGETVFDNLSFPYEIRQKEFDKERALMLLKEVQLDESYLNKAITELSGGEKQRIALVRHLLILPDVLLLDEITSALDEANRLHVQAFIKRLQEEKGLTVLWITHQPQELEQANRHIEVVDGIVKEVEVSWEI</sequence>
<dbReference type="InterPro" id="IPR003593">
    <property type="entry name" value="AAA+_ATPase"/>
</dbReference>
<dbReference type="PROSITE" id="PS50893">
    <property type="entry name" value="ABC_TRANSPORTER_2"/>
    <property type="match status" value="1"/>
</dbReference>
<evidence type="ECO:0000256" key="2">
    <source>
        <dbReference type="ARBA" id="ARBA00022519"/>
    </source>
</evidence>
<evidence type="ECO:0000256" key="6">
    <source>
        <dbReference type="ARBA" id="ARBA00022967"/>
    </source>
</evidence>
<evidence type="ECO:0000313" key="9">
    <source>
        <dbReference type="EMBL" id="WCG23191.1"/>
    </source>
</evidence>
<feature type="domain" description="ABC transporter" evidence="8">
    <location>
        <begin position="5"/>
        <end position="221"/>
    </location>
</feature>
<keyword evidence="4" id="KW-0547">Nucleotide-binding</keyword>
<keyword evidence="3" id="KW-0592">Phosphate transport</keyword>
<keyword evidence="5 9" id="KW-0067">ATP-binding</keyword>
<accession>A0AAE9XGB1</accession>
<reference evidence="9" key="1">
    <citation type="submission" date="2023-01" db="EMBL/GenBank/DDBJ databases">
        <title>Oxazolidinone resistance genes in florfenicol resistant enterococci from beef cattle and veal calves at slaughter.</title>
        <authorList>
            <person name="Biggel M."/>
        </authorList>
    </citation>
    <scope>NUCLEOTIDE SEQUENCE</scope>
    <source>
        <strain evidence="9">K204-1</strain>
    </source>
</reference>
<protein>
    <submittedName>
        <fullName evidence="9">ATP-binding cassette domain-containing protein</fullName>
    </submittedName>
</protein>
<evidence type="ECO:0000256" key="3">
    <source>
        <dbReference type="ARBA" id="ARBA00022592"/>
    </source>
</evidence>
<evidence type="ECO:0000256" key="4">
    <source>
        <dbReference type="ARBA" id="ARBA00022741"/>
    </source>
</evidence>
<gene>
    <name evidence="9" type="ORF">PML95_02830</name>
</gene>
<dbReference type="PANTHER" id="PTHR43423:SF12">
    <property type="entry name" value="IRON EXPORT ATP-BINDING PROTEIN FETA-RELATED"/>
    <property type="match status" value="1"/>
</dbReference>
<organism evidence="9 10">
    <name type="scientific">Vagococcus lutrae</name>
    <dbReference type="NCBI Taxonomy" id="81947"/>
    <lineage>
        <taxon>Bacteria</taxon>
        <taxon>Bacillati</taxon>
        <taxon>Bacillota</taxon>
        <taxon>Bacilli</taxon>
        <taxon>Lactobacillales</taxon>
        <taxon>Enterococcaceae</taxon>
        <taxon>Vagococcus</taxon>
    </lineage>
</organism>
<dbReference type="Gene3D" id="3.40.50.300">
    <property type="entry name" value="P-loop containing nucleotide triphosphate hydrolases"/>
    <property type="match status" value="1"/>
</dbReference>
<dbReference type="EMBL" id="CP116507">
    <property type="protein sequence ID" value="WCG23191.1"/>
    <property type="molecule type" value="Genomic_DNA"/>
</dbReference>
<dbReference type="Proteomes" id="UP001179600">
    <property type="component" value="Chromosome"/>
</dbReference>
<dbReference type="SMART" id="SM00382">
    <property type="entry name" value="AAA"/>
    <property type="match status" value="1"/>
</dbReference>
<evidence type="ECO:0000256" key="7">
    <source>
        <dbReference type="ARBA" id="ARBA00023136"/>
    </source>
</evidence>
<keyword evidence="3" id="KW-0813">Transport</keyword>
<dbReference type="AlphaFoldDB" id="A0AAE9XGB1"/>
<keyword evidence="7" id="KW-0472">Membrane</keyword>
<dbReference type="RefSeq" id="WP_272163546.1">
    <property type="nucleotide sequence ID" value="NZ_CP116507.1"/>
</dbReference>
<evidence type="ECO:0000256" key="5">
    <source>
        <dbReference type="ARBA" id="ARBA00022840"/>
    </source>
</evidence>
<dbReference type="InterPro" id="IPR027417">
    <property type="entry name" value="P-loop_NTPase"/>
</dbReference>
<keyword evidence="2" id="KW-0997">Cell inner membrane</keyword>
<keyword evidence="1" id="KW-1003">Cell membrane</keyword>
<evidence type="ECO:0000313" key="10">
    <source>
        <dbReference type="Proteomes" id="UP001179600"/>
    </source>
</evidence>
<dbReference type="Pfam" id="PF00005">
    <property type="entry name" value="ABC_tran"/>
    <property type="match status" value="1"/>
</dbReference>
<keyword evidence="6" id="KW-1278">Translocase</keyword>
<dbReference type="GO" id="GO:0005524">
    <property type="term" value="F:ATP binding"/>
    <property type="evidence" value="ECO:0007669"/>
    <property type="project" value="UniProtKB-KW"/>
</dbReference>
<evidence type="ECO:0000259" key="8">
    <source>
        <dbReference type="PROSITE" id="PS50893"/>
    </source>
</evidence>
<dbReference type="GO" id="GO:0016887">
    <property type="term" value="F:ATP hydrolysis activity"/>
    <property type="evidence" value="ECO:0007669"/>
    <property type="project" value="InterPro"/>
</dbReference>